<dbReference type="Pfam" id="PF13360">
    <property type="entry name" value="PQQ_2"/>
    <property type="match status" value="2"/>
</dbReference>
<evidence type="ECO:0000259" key="1">
    <source>
        <dbReference type="Pfam" id="PF13360"/>
    </source>
</evidence>
<dbReference type="InterPro" id="IPR015943">
    <property type="entry name" value="WD40/YVTN_repeat-like_dom_sf"/>
</dbReference>
<comment type="caution">
    <text evidence="2">The sequence shown here is derived from an EMBL/GenBank/DDBJ whole genome shotgun (WGS) entry which is preliminary data.</text>
</comment>
<proteinExistence type="predicted"/>
<reference evidence="2 3" key="1">
    <citation type="submission" date="2018-11" db="EMBL/GenBank/DDBJ databases">
        <title>Sequencing the genomes of 1000 actinobacteria strains.</title>
        <authorList>
            <person name="Klenk H.-P."/>
        </authorList>
    </citation>
    <scope>NUCLEOTIDE SEQUENCE [LARGE SCALE GENOMIC DNA]</scope>
    <source>
        <strain evidence="2 3">DSM 12652</strain>
    </source>
</reference>
<dbReference type="Proteomes" id="UP000281738">
    <property type="component" value="Unassembled WGS sequence"/>
</dbReference>
<organism evidence="2 3">
    <name type="scientific">Nocardioides aurantiacus</name>
    <dbReference type="NCBI Taxonomy" id="86796"/>
    <lineage>
        <taxon>Bacteria</taxon>
        <taxon>Bacillati</taxon>
        <taxon>Actinomycetota</taxon>
        <taxon>Actinomycetes</taxon>
        <taxon>Propionibacteriales</taxon>
        <taxon>Nocardioidaceae</taxon>
        <taxon>Nocardioides</taxon>
    </lineage>
</organism>
<sequence length="433" mass="45722">MVALVVAVLAAGAGTWLTRREAAPGCGAEVTSYAAADSASPFLDADARAADPDERRDRLVEVLQDDGGPLGEVLGAVGYDYQQWAQVGGYAQGIGVRTRDDPDFTMLDDETLEPRWSVAVGTQRSTYDADHSRYVVLTLPADRAPDVVALDADSGRQRWCARLDGGPLSRESVVSTQLLDEGIVVLADDRLSRLGPDGPGWERDATLTGTDFLGSFDGGLLVGGSPLTDLLDPSALERREAGPALALLDADTGRARWTDDLPAGAGVSVVGTTEDRAVLTRWDAGDAEGRLVALDADGREAWSVVPARGTAYDATVRAGRVLVRAGTRWSAYDATDGRRLWAFTVPATPQFLPYGSELAAVPLLDEDHVLVAGTDALHVLDLRTGRRTSTPLPTDGVSTTFWPYAVVLSPSLVALATNTAAVVARRADLADAS</sequence>
<dbReference type="InterPro" id="IPR002372">
    <property type="entry name" value="PQQ_rpt_dom"/>
</dbReference>
<accession>A0A3N2CNZ0</accession>
<dbReference type="EMBL" id="RKHO01000001">
    <property type="protein sequence ID" value="ROR89233.1"/>
    <property type="molecule type" value="Genomic_DNA"/>
</dbReference>
<evidence type="ECO:0000313" key="2">
    <source>
        <dbReference type="EMBL" id="ROR89233.1"/>
    </source>
</evidence>
<dbReference type="PANTHER" id="PTHR34512">
    <property type="entry name" value="CELL SURFACE PROTEIN"/>
    <property type="match status" value="1"/>
</dbReference>
<dbReference type="AlphaFoldDB" id="A0A3N2CNZ0"/>
<dbReference type="Gene3D" id="2.40.128.630">
    <property type="match status" value="1"/>
</dbReference>
<keyword evidence="3" id="KW-1185">Reference proteome</keyword>
<dbReference type="Gene3D" id="2.130.10.10">
    <property type="entry name" value="YVTN repeat-like/Quinoprotein amine dehydrogenase"/>
    <property type="match status" value="1"/>
</dbReference>
<evidence type="ECO:0000313" key="3">
    <source>
        <dbReference type="Proteomes" id="UP000281738"/>
    </source>
</evidence>
<feature type="domain" description="Pyrrolo-quinoline quinone repeat" evidence="1">
    <location>
        <begin position="86"/>
        <end position="188"/>
    </location>
</feature>
<feature type="domain" description="Pyrrolo-quinoline quinone repeat" evidence="1">
    <location>
        <begin position="246"/>
        <end position="399"/>
    </location>
</feature>
<dbReference type="SUPFAM" id="SSF50998">
    <property type="entry name" value="Quinoprotein alcohol dehydrogenase-like"/>
    <property type="match status" value="1"/>
</dbReference>
<name>A0A3N2CNZ0_9ACTN</name>
<dbReference type="PANTHER" id="PTHR34512:SF30">
    <property type="entry name" value="OUTER MEMBRANE PROTEIN ASSEMBLY FACTOR BAMB"/>
    <property type="match status" value="1"/>
</dbReference>
<dbReference type="InterPro" id="IPR011047">
    <property type="entry name" value="Quinoprotein_ADH-like_sf"/>
</dbReference>
<gene>
    <name evidence="2" type="ORF">EDD33_0050</name>
</gene>
<protein>
    <submittedName>
        <fullName evidence="2">Putative pyrroloquinoline-quinone binding quinoprotein</fullName>
    </submittedName>
</protein>